<evidence type="ECO:0000256" key="3">
    <source>
        <dbReference type="ARBA" id="ARBA00022679"/>
    </source>
</evidence>
<comment type="catalytic activity">
    <reaction evidence="5">
        <text>D-erythrose 4-phosphate + phosphoenolpyruvate + H2O = 7-phospho-2-dehydro-3-deoxy-D-arabino-heptonate + phosphate</text>
        <dbReference type="Rhea" id="RHEA:14717"/>
        <dbReference type="ChEBI" id="CHEBI:15377"/>
        <dbReference type="ChEBI" id="CHEBI:16897"/>
        <dbReference type="ChEBI" id="CHEBI:43474"/>
        <dbReference type="ChEBI" id="CHEBI:58394"/>
        <dbReference type="ChEBI" id="CHEBI:58702"/>
        <dbReference type="EC" id="2.5.1.54"/>
    </reaction>
</comment>
<sequence>MSAVMMFGGQMSIVKIFRLEEWQAATRRVTQWSLDFTEHSEQGDRKIKCSKEDVSLKGWQQAAVNVGSAFDSSFRGDNWKLAVERVLERMKDNPEGRVSDKMDPNDLVKLIEILNPQNKA</sequence>
<keyword evidence="7" id="KW-1185">Reference proteome</keyword>
<evidence type="ECO:0000256" key="1">
    <source>
        <dbReference type="ARBA" id="ARBA00012694"/>
    </source>
</evidence>
<keyword evidence="3" id="KW-0808">Transferase</keyword>
<dbReference type="AlphaFoldDB" id="A0AAD4X2N2"/>
<evidence type="ECO:0000313" key="7">
    <source>
        <dbReference type="Proteomes" id="UP001202328"/>
    </source>
</evidence>
<organism evidence="6 7">
    <name type="scientific">Papaver atlanticum</name>
    <dbReference type="NCBI Taxonomy" id="357466"/>
    <lineage>
        <taxon>Eukaryota</taxon>
        <taxon>Viridiplantae</taxon>
        <taxon>Streptophyta</taxon>
        <taxon>Embryophyta</taxon>
        <taxon>Tracheophyta</taxon>
        <taxon>Spermatophyta</taxon>
        <taxon>Magnoliopsida</taxon>
        <taxon>Ranunculales</taxon>
        <taxon>Papaveraceae</taxon>
        <taxon>Papaveroideae</taxon>
        <taxon>Papaver</taxon>
    </lineage>
</organism>
<dbReference type="GO" id="GO:0008652">
    <property type="term" value="P:amino acid biosynthetic process"/>
    <property type="evidence" value="ECO:0007669"/>
    <property type="project" value="UniProtKB-KW"/>
</dbReference>
<dbReference type="InterPro" id="IPR002480">
    <property type="entry name" value="DAHP_synth_2"/>
</dbReference>
<comment type="caution">
    <text evidence="6">The sequence shown here is derived from an EMBL/GenBank/DDBJ whole genome shotgun (WGS) entry which is preliminary data.</text>
</comment>
<keyword evidence="2" id="KW-0028">Amino-acid biosynthesis</keyword>
<dbReference type="GO" id="GO:0009073">
    <property type="term" value="P:aromatic amino acid family biosynthetic process"/>
    <property type="evidence" value="ECO:0007669"/>
    <property type="project" value="UniProtKB-KW"/>
</dbReference>
<reference evidence="6" key="1">
    <citation type="submission" date="2022-04" db="EMBL/GenBank/DDBJ databases">
        <title>A functionally conserved STORR gene fusion in Papaver species that diverged 16.8 million years ago.</title>
        <authorList>
            <person name="Catania T."/>
        </authorList>
    </citation>
    <scope>NUCLEOTIDE SEQUENCE</scope>
    <source>
        <strain evidence="6">S-188037</strain>
    </source>
</reference>
<dbReference type="GO" id="GO:0003849">
    <property type="term" value="F:3-deoxy-7-phosphoheptulonate synthase activity"/>
    <property type="evidence" value="ECO:0007669"/>
    <property type="project" value="UniProtKB-EC"/>
</dbReference>
<name>A0AAD4X2N2_9MAGN</name>
<evidence type="ECO:0000256" key="4">
    <source>
        <dbReference type="ARBA" id="ARBA00023141"/>
    </source>
</evidence>
<evidence type="ECO:0000256" key="2">
    <source>
        <dbReference type="ARBA" id="ARBA00022605"/>
    </source>
</evidence>
<dbReference type="EC" id="2.5.1.54" evidence="1"/>
<dbReference type="EMBL" id="JAJJMB010018262">
    <property type="protein sequence ID" value="KAI3830508.1"/>
    <property type="molecule type" value="Genomic_DNA"/>
</dbReference>
<gene>
    <name evidence="6" type="ORF">MKW98_030671</name>
</gene>
<dbReference type="Proteomes" id="UP001202328">
    <property type="component" value="Unassembled WGS sequence"/>
</dbReference>
<keyword evidence="4" id="KW-0057">Aromatic amino acid biosynthesis</keyword>
<evidence type="ECO:0000313" key="6">
    <source>
        <dbReference type="EMBL" id="KAI3830508.1"/>
    </source>
</evidence>
<accession>A0AAD4X2N2</accession>
<evidence type="ECO:0000256" key="5">
    <source>
        <dbReference type="ARBA" id="ARBA00047508"/>
    </source>
</evidence>
<dbReference type="PANTHER" id="PTHR21337">
    <property type="entry name" value="PHOSPHO-2-DEHYDRO-3-DEOXYHEPTONATE ALDOLASE 1, 2"/>
    <property type="match status" value="1"/>
</dbReference>
<dbReference type="PANTHER" id="PTHR21337:SF0">
    <property type="entry name" value="PHOSPHO-2-DEHYDRO-3-DEOXYHEPTONATE ALDOLASE"/>
    <property type="match status" value="1"/>
</dbReference>
<proteinExistence type="predicted"/>
<protein>
    <recommendedName>
        <fullName evidence="1">3-deoxy-7-phosphoheptulonate synthase</fullName>
        <ecNumber evidence="1">2.5.1.54</ecNumber>
    </recommendedName>
</protein>